<sequence>MADVAKSAGVSQATVSLVMNGVGDVRISASTRLRVLAAADELGYRIGRRVVSGSSLRSIIMLLDEVSTNPLAAADILGAREVAWQNECILTVITTRGDPAIEEAALDLLLAQPTAGVIYAATATRQVNPPERLRAIPTVLLNCRTADGRMPAVLPGHADGARTATEALLEAGHRRIAFINGEAYMLASRERLRGYREALAAWSVPFDATLVRPGNWLLSDAFDQTRSLMALDVPPTAIFCASDRMALGAYEALRELGMRIPEDVSVVGYDDDSFARYLPPPLTTVLVPHEEMGRWAVEHLLSLTEASAPGKKHRPVMLECPLVERNSIGTIRG</sequence>
<dbReference type="SUPFAM" id="SSF47413">
    <property type="entry name" value="lambda repressor-like DNA-binding domains"/>
    <property type="match status" value="1"/>
</dbReference>
<dbReference type="SMART" id="SM00354">
    <property type="entry name" value="HTH_LACI"/>
    <property type="match status" value="1"/>
</dbReference>
<dbReference type="Gene3D" id="3.40.50.2300">
    <property type="match status" value="2"/>
</dbReference>
<dbReference type="InterPro" id="IPR046335">
    <property type="entry name" value="LacI/GalR-like_sensor"/>
</dbReference>
<evidence type="ECO:0000259" key="5">
    <source>
        <dbReference type="PROSITE" id="PS50932"/>
    </source>
</evidence>
<dbReference type="PROSITE" id="PS50932">
    <property type="entry name" value="HTH_LACI_2"/>
    <property type="match status" value="1"/>
</dbReference>
<feature type="domain" description="HTH lacI-type" evidence="5">
    <location>
        <begin position="1"/>
        <end position="58"/>
    </location>
</feature>
<dbReference type="AlphaFoldDB" id="A0A1B2EP02"/>
<dbReference type="EMBL" id="CP016616">
    <property type="protein sequence ID" value="ANY81707.1"/>
    <property type="molecule type" value="Genomic_DNA"/>
</dbReference>
<evidence type="ECO:0000256" key="3">
    <source>
        <dbReference type="ARBA" id="ARBA00023125"/>
    </source>
</evidence>
<dbReference type="GO" id="GO:0000976">
    <property type="term" value="F:transcription cis-regulatory region binding"/>
    <property type="evidence" value="ECO:0007669"/>
    <property type="project" value="TreeGrafter"/>
</dbReference>
<evidence type="ECO:0000256" key="1">
    <source>
        <dbReference type="ARBA" id="ARBA00022491"/>
    </source>
</evidence>
<protein>
    <recommendedName>
        <fullName evidence="5">HTH lacI-type domain-containing protein</fullName>
    </recommendedName>
</protein>
<evidence type="ECO:0000256" key="4">
    <source>
        <dbReference type="ARBA" id="ARBA00023163"/>
    </source>
</evidence>
<name>A0A1B2EP02_9HYPH</name>
<dbReference type="PANTHER" id="PTHR30146:SF148">
    <property type="entry name" value="HTH-TYPE TRANSCRIPTIONAL REPRESSOR PURR-RELATED"/>
    <property type="match status" value="1"/>
</dbReference>
<dbReference type="InterPro" id="IPR010982">
    <property type="entry name" value="Lambda_DNA-bd_dom_sf"/>
</dbReference>
<organism evidence="6">
    <name type="scientific">Microvirga ossetica</name>
    <dbReference type="NCBI Taxonomy" id="1882682"/>
    <lineage>
        <taxon>Bacteria</taxon>
        <taxon>Pseudomonadati</taxon>
        <taxon>Pseudomonadota</taxon>
        <taxon>Alphaproteobacteria</taxon>
        <taxon>Hyphomicrobiales</taxon>
        <taxon>Methylobacteriaceae</taxon>
        <taxon>Microvirga</taxon>
    </lineage>
</organism>
<keyword evidence="2" id="KW-0805">Transcription regulation</keyword>
<evidence type="ECO:0000313" key="6">
    <source>
        <dbReference type="EMBL" id="ANY81707.1"/>
    </source>
</evidence>
<dbReference type="OrthoDB" id="8433438at2"/>
<accession>A0A1B2EP02</accession>
<evidence type="ECO:0000256" key="2">
    <source>
        <dbReference type="ARBA" id="ARBA00023015"/>
    </source>
</evidence>
<proteinExistence type="predicted"/>
<keyword evidence="3" id="KW-0238">DNA-binding</keyword>
<dbReference type="Pfam" id="PF00356">
    <property type="entry name" value="LacI"/>
    <property type="match status" value="1"/>
</dbReference>
<dbReference type="SUPFAM" id="SSF53822">
    <property type="entry name" value="Periplasmic binding protein-like I"/>
    <property type="match status" value="1"/>
</dbReference>
<dbReference type="Pfam" id="PF13377">
    <property type="entry name" value="Peripla_BP_3"/>
    <property type="match status" value="1"/>
</dbReference>
<dbReference type="KEGG" id="moc:BB934_10155"/>
<keyword evidence="4" id="KW-0804">Transcription</keyword>
<dbReference type="Gene3D" id="1.10.260.40">
    <property type="entry name" value="lambda repressor-like DNA-binding domains"/>
    <property type="match status" value="1"/>
</dbReference>
<keyword evidence="1" id="KW-0678">Repressor</keyword>
<dbReference type="GO" id="GO:0003700">
    <property type="term" value="F:DNA-binding transcription factor activity"/>
    <property type="evidence" value="ECO:0007669"/>
    <property type="project" value="TreeGrafter"/>
</dbReference>
<dbReference type="InterPro" id="IPR028082">
    <property type="entry name" value="Peripla_BP_I"/>
</dbReference>
<dbReference type="CDD" id="cd01392">
    <property type="entry name" value="HTH_LacI"/>
    <property type="match status" value="1"/>
</dbReference>
<reference evidence="6" key="1">
    <citation type="submission" date="2016-07" db="EMBL/GenBank/DDBJ databases">
        <title>Microvirga ossetica sp. nov. a new species of rhizobia isolated from root nodules of the legume species Vicia alpestris Steven originated from North Ossetia region in the Caucasus.</title>
        <authorList>
            <person name="Safronova V.I."/>
            <person name="Kuznetsova I.G."/>
            <person name="Sazanova A.L."/>
            <person name="Belimov A."/>
            <person name="Andronov E."/>
            <person name="Osledkin Y.S."/>
            <person name="Onishchuk O.P."/>
            <person name="Kurchak O.N."/>
            <person name="Shaposhnikov A.I."/>
            <person name="Willems A."/>
            <person name="Tikhonovich I.A."/>
        </authorList>
    </citation>
    <scope>NUCLEOTIDE SEQUENCE [LARGE SCALE GENOMIC DNA]</scope>
    <source>
        <strain evidence="6">V5/3M</strain>
    </source>
</reference>
<dbReference type="PROSITE" id="PS00356">
    <property type="entry name" value="HTH_LACI_1"/>
    <property type="match status" value="1"/>
</dbReference>
<dbReference type="PANTHER" id="PTHR30146">
    <property type="entry name" value="LACI-RELATED TRANSCRIPTIONAL REPRESSOR"/>
    <property type="match status" value="1"/>
</dbReference>
<dbReference type="CDD" id="cd06288">
    <property type="entry name" value="PBP1_sucrose_transcription_regulator"/>
    <property type="match status" value="1"/>
</dbReference>
<dbReference type="InterPro" id="IPR000843">
    <property type="entry name" value="HTH_LacI"/>
</dbReference>
<gene>
    <name evidence="6" type="ORF">BB934_10155</name>
</gene>